<comment type="caution">
    <text evidence="3">The sequence shown here is derived from an EMBL/GenBank/DDBJ whole genome shotgun (WGS) entry which is preliminary data.</text>
</comment>
<name>A0ABM8QSQ7_9BACT</name>
<feature type="signal peptide" evidence="1">
    <location>
        <begin position="1"/>
        <end position="19"/>
    </location>
</feature>
<keyword evidence="1" id="KW-0732">Signal</keyword>
<dbReference type="InterPro" id="IPR038670">
    <property type="entry name" value="HslJ-like_sf"/>
</dbReference>
<proteinExistence type="predicted"/>
<feature type="chain" id="PRO_5046136481" evidence="1">
    <location>
        <begin position="20"/>
        <end position="166"/>
    </location>
</feature>
<evidence type="ECO:0000313" key="3">
    <source>
        <dbReference type="EMBL" id="CAE6713398.1"/>
    </source>
</evidence>
<dbReference type="Gene3D" id="2.40.128.270">
    <property type="match status" value="1"/>
</dbReference>
<dbReference type="Proteomes" id="UP000675880">
    <property type="component" value="Unassembled WGS sequence"/>
</dbReference>
<dbReference type="EMBL" id="CAJNBJ010000001">
    <property type="protein sequence ID" value="CAE6713398.1"/>
    <property type="molecule type" value="Genomic_DNA"/>
</dbReference>
<feature type="domain" description="DUF306" evidence="2">
    <location>
        <begin position="35"/>
        <end position="137"/>
    </location>
</feature>
<gene>
    <name evidence="3" type="ORF">NSPZN2_11330</name>
</gene>
<dbReference type="InterPro" id="IPR053147">
    <property type="entry name" value="Hsp_HslJ-like"/>
</dbReference>
<dbReference type="PANTHER" id="PTHR35535:SF1">
    <property type="entry name" value="HEAT SHOCK PROTEIN HSLJ"/>
    <property type="match status" value="1"/>
</dbReference>
<accession>A0ABM8QSQ7</accession>
<evidence type="ECO:0000259" key="2">
    <source>
        <dbReference type="Pfam" id="PF03724"/>
    </source>
</evidence>
<protein>
    <submittedName>
        <fullName evidence="3">META domain-containing protein</fullName>
    </submittedName>
</protein>
<dbReference type="RefSeq" id="WP_213041093.1">
    <property type="nucleotide sequence ID" value="NZ_CAJNBJ010000001.1"/>
</dbReference>
<reference evidence="3 4" key="1">
    <citation type="submission" date="2021-02" db="EMBL/GenBank/DDBJ databases">
        <authorList>
            <person name="Han P."/>
        </authorList>
    </citation>
    <scope>NUCLEOTIDE SEQUENCE [LARGE SCALE GENOMIC DNA]</scope>
    <source>
        <strain evidence="3">Candidatus Nitrospira sp. ZN2</strain>
    </source>
</reference>
<dbReference type="PANTHER" id="PTHR35535">
    <property type="entry name" value="HEAT SHOCK PROTEIN HSLJ"/>
    <property type="match status" value="1"/>
</dbReference>
<evidence type="ECO:0000256" key="1">
    <source>
        <dbReference type="SAM" id="SignalP"/>
    </source>
</evidence>
<dbReference type="Pfam" id="PF03724">
    <property type="entry name" value="META"/>
    <property type="match status" value="1"/>
</dbReference>
<sequence>MKMSLLRLFPKVCTLLLMTACVSTPSPDVMKQVAERNRWELAHWGNRAIPSADDGQPVVLAFERDRVSGHAGCNRYTAAISFGPSAGEVSVSHGITTRMACEPRRMEFEAAFIKAFEASRRYRLDGESLSFQSEGGPPLEFYRRPLACQASPFAACGETQESTPSR</sequence>
<keyword evidence="4" id="KW-1185">Reference proteome</keyword>
<evidence type="ECO:0000313" key="4">
    <source>
        <dbReference type="Proteomes" id="UP000675880"/>
    </source>
</evidence>
<dbReference type="InterPro" id="IPR005184">
    <property type="entry name" value="DUF306_Meta_HslJ"/>
</dbReference>
<organism evidence="3 4">
    <name type="scientific">Nitrospira defluvii</name>
    <dbReference type="NCBI Taxonomy" id="330214"/>
    <lineage>
        <taxon>Bacteria</taxon>
        <taxon>Pseudomonadati</taxon>
        <taxon>Nitrospirota</taxon>
        <taxon>Nitrospiria</taxon>
        <taxon>Nitrospirales</taxon>
        <taxon>Nitrospiraceae</taxon>
        <taxon>Nitrospira</taxon>
    </lineage>
</organism>